<dbReference type="AlphaFoldDB" id="A0AAW8LF77"/>
<accession>A0AAW8LF77</accession>
<name>A0AAW8LF77_ACILW</name>
<evidence type="ECO:0000313" key="2">
    <source>
        <dbReference type="Proteomes" id="UP001262767"/>
    </source>
</evidence>
<dbReference type="Proteomes" id="UP001262767">
    <property type="component" value="Unassembled WGS sequence"/>
</dbReference>
<evidence type="ECO:0000313" key="1">
    <source>
        <dbReference type="EMBL" id="MDR6630448.1"/>
    </source>
</evidence>
<dbReference type="RefSeq" id="WP_310077971.1">
    <property type="nucleotide sequence ID" value="NZ_JAVDSC010000012.1"/>
</dbReference>
<proteinExistence type="predicted"/>
<protein>
    <submittedName>
        <fullName evidence="1">tRNA(Arg) A34 adenosine deaminase TadA</fullName>
    </submittedName>
</protein>
<sequence length="309" mass="35082">MNKKDYVLRNARIKKWVEARKGRMPLLGQLVGKDRASLYNLIHENKMSPDLVHLIEEKQLEIEAMEKDCIKRFPSFRRFILKGEGRVQRLAEKVNLTARQLRDLAYSKEDGRYLLMKHGVDRIMNAIRECEREKANSSYSHEKLDIRAFLSTKVKKSHHSLDDIINLAGLIKEHADFGNHDAAVICREVKPDQYKVLSVGFDSVFSDMCKSHVCEKKNPHLHASMFAALNVPKQSDNATNALVLFSHSAPCPNCAPRLVSIGLTKAYCYYEAEFMGGLELLAKHDIPVIKINAYSKTYKRINGAAIAAA</sequence>
<dbReference type="Gene3D" id="3.40.140.10">
    <property type="entry name" value="Cytidine Deaminase, domain 2"/>
    <property type="match status" value="1"/>
</dbReference>
<reference evidence="1" key="1">
    <citation type="submission" date="2023-07" db="EMBL/GenBank/DDBJ databases">
        <title>Sorghum-associated microbial communities from plants grown in Nebraska, USA.</title>
        <authorList>
            <person name="Schachtman D."/>
        </authorList>
    </citation>
    <scope>NUCLEOTIDE SEQUENCE</scope>
    <source>
        <strain evidence="1">BE44</strain>
    </source>
</reference>
<organism evidence="1 2">
    <name type="scientific">Acinetobacter lwoffii</name>
    <dbReference type="NCBI Taxonomy" id="28090"/>
    <lineage>
        <taxon>Bacteria</taxon>
        <taxon>Pseudomonadati</taxon>
        <taxon>Pseudomonadota</taxon>
        <taxon>Gammaproteobacteria</taxon>
        <taxon>Moraxellales</taxon>
        <taxon>Moraxellaceae</taxon>
        <taxon>Acinetobacter</taxon>
    </lineage>
</organism>
<dbReference type="InterPro" id="IPR016193">
    <property type="entry name" value="Cytidine_deaminase-like"/>
</dbReference>
<dbReference type="GO" id="GO:0003824">
    <property type="term" value="F:catalytic activity"/>
    <property type="evidence" value="ECO:0007669"/>
    <property type="project" value="InterPro"/>
</dbReference>
<gene>
    <name evidence="1" type="ORF">J2X86_002503</name>
</gene>
<dbReference type="SUPFAM" id="SSF53927">
    <property type="entry name" value="Cytidine deaminase-like"/>
    <property type="match status" value="1"/>
</dbReference>
<comment type="caution">
    <text evidence="1">The sequence shown here is derived from an EMBL/GenBank/DDBJ whole genome shotgun (WGS) entry which is preliminary data.</text>
</comment>
<dbReference type="EMBL" id="JAVDSC010000012">
    <property type="protein sequence ID" value="MDR6630448.1"/>
    <property type="molecule type" value="Genomic_DNA"/>
</dbReference>